<organism evidence="3 4">
    <name type="scientific">Allohahella marinimesophila</name>
    <dbReference type="NCBI Taxonomy" id="1054972"/>
    <lineage>
        <taxon>Bacteria</taxon>
        <taxon>Pseudomonadati</taxon>
        <taxon>Pseudomonadota</taxon>
        <taxon>Gammaproteobacteria</taxon>
        <taxon>Oceanospirillales</taxon>
        <taxon>Hahellaceae</taxon>
        <taxon>Allohahella</taxon>
    </lineage>
</organism>
<evidence type="ECO:0000256" key="1">
    <source>
        <dbReference type="SAM" id="Phobius"/>
    </source>
</evidence>
<feature type="transmembrane region" description="Helical" evidence="1">
    <location>
        <begin position="58"/>
        <end position="77"/>
    </location>
</feature>
<proteinExistence type="predicted"/>
<comment type="caution">
    <text evidence="3">The sequence shown here is derived from an EMBL/GenBank/DDBJ whole genome shotgun (WGS) entry which is preliminary data.</text>
</comment>
<sequence>MWTPLIAVGIGLLGSTHCLAMCGGIAGAQSLSSKQSGGASPGARIDLAPVVLFNFSRLLSYALLGLIFGTIGSVLVINMPVLILLRTFAGLLLIAMGLYVGQWWYGLVSLERIGSRLFQPVQRAQKITARPCGEATESRQGARSLWQIIAAGMLWGLLPCGLVYSALAWSFSQADGPQAALLMFCFGLGTLPSMISAGLLAYHVRRILGRRDVRKAAGCLLVIYGIWTIPLGAIIRMFASTHA</sequence>
<feature type="domain" description="Urease accessory protein UreH-like transmembrane" evidence="2">
    <location>
        <begin position="7"/>
        <end position="227"/>
    </location>
</feature>
<feature type="transmembrane region" description="Helical" evidence="1">
    <location>
        <begin position="179"/>
        <end position="204"/>
    </location>
</feature>
<keyword evidence="1" id="KW-0812">Transmembrane</keyword>
<reference evidence="4" key="1">
    <citation type="journal article" date="2019" name="Int. J. Syst. Evol. Microbiol.">
        <title>The Global Catalogue of Microorganisms (GCM) 10K type strain sequencing project: providing services to taxonomists for standard genome sequencing and annotation.</title>
        <authorList>
            <consortium name="The Broad Institute Genomics Platform"/>
            <consortium name="The Broad Institute Genome Sequencing Center for Infectious Disease"/>
            <person name="Wu L."/>
            <person name="Ma J."/>
        </authorList>
    </citation>
    <scope>NUCLEOTIDE SEQUENCE [LARGE SCALE GENOMIC DNA]</scope>
    <source>
        <strain evidence="4">JCM 17555</strain>
    </source>
</reference>
<dbReference type="EMBL" id="BAABBO010000001">
    <property type="protein sequence ID" value="GAA3950159.1"/>
    <property type="molecule type" value="Genomic_DNA"/>
</dbReference>
<gene>
    <name evidence="3" type="ORF">GCM10022278_06560</name>
</gene>
<accession>A0ABP7NMI0</accession>
<keyword evidence="4" id="KW-1185">Reference proteome</keyword>
<feature type="transmembrane region" description="Helical" evidence="1">
    <location>
        <begin position="216"/>
        <end position="239"/>
    </location>
</feature>
<dbReference type="Proteomes" id="UP001501337">
    <property type="component" value="Unassembled WGS sequence"/>
</dbReference>
<evidence type="ECO:0000313" key="4">
    <source>
        <dbReference type="Proteomes" id="UP001501337"/>
    </source>
</evidence>
<name>A0ABP7NMI0_9GAMM</name>
<protein>
    <submittedName>
        <fullName evidence="3">Sulfite exporter TauE/SafE family protein</fullName>
    </submittedName>
</protein>
<dbReference type="PANTHER" id="PTHR42208">
    <property type="entry name" value="HEAVY METAL TRANSPORTER-RELATED"/>
    <property type="match status" value="1"/>
</dbReference>
<evidence type="ECO:0000259" key="2">
    <source>
        <dbReference type="Pfam" id="PF13386"/>
    </source>
</evidence>
<feature type="transmembrane region" description="Helical" evidence="1">
    <location>
        <begin position="6"/>
        <end position="26"/>
    </location>
</feature>
<keyword evidence="1" id="KW-1133">Transmembrane helix</keyword>
<feature type="transmembrane region" description="Helical" evidence="1">
    <location>
        <begin position="83"/>
        <end position="107"/>
    </location>
</feature>
<keyword evidence="1" id="KW-0472">Membrane</keyword>
<evidence type="ECO:0000313" key="3">
    <source>
        <dbReference type="EMBL" id="GAA3950159.1"/>
    </source>
</evidence>
<dbReference type="InterPro" id="IPR039447">
    <property type="entry name" value="UreH-like_TM_dom"/>
</dbReference>
<dbReference type="Pfam" id="PF13386">
    <property type="entry name" value="DsbD_2"/>
    <property type="match status" value="1"/>
</dbReference>
<feature type="transmembrane region" description="Helical" evidence="1">
    <location>
        <begin position="145"/>
        <end position="167"/>
    </location>
</feature>
<dbReference type="RefSeq" id="WP_344803229.1">
    <property type="nucleotide sequence ID" value="NZ_BAABBO010000001.1"/>
</dbReference>
<dbReference type="PANTHER" id="PTHR42208:SF1">
    <property type="entry name" value="HEAVY METAL TRANSPORTER"/>
    <property type="match status" value="1"/>
</dbReference>